<dbReference type="Proteomes" id="UP001148125">
    <property type="component" value="Unassembled WGS sequence"/>
</dbReference>
<dbReference type="PANTHER" id="PTHR10632:SF2">
    <property type="entry name" value="SULFIDE:QUINONE OXIDOREDUCTASE, MITOCHONDRIAL"/>
    <property type="match status" value="1"/>
</dbReference>
<dbReference type="InterPro" id="IPR036188">
    <property type="entry name" value="FAD/NAD-bd_sf"/>
</dbReference>
<reference evidence="2" key="1">
    <citation type="submission" date="2024-05" db="EMBL/GenBank/DDBJ databases">
        <title>Alkalihalobacillus sp. strain MEB203 novel alkaliphilic bacterium from Lonar Lake, India.</title>
        <authorList>
            <person name="Joshi A."/>
            <person name="Thite S."/>
            <person name="Mengade P."/>
        </authorList>
    </citation>
    <scope>NUCLEOTIDE SEQUENCE</scope>
    <source>
        <strain evidence="2">MEB 203</strain>
    </source>
</reference>
<feature type="domain" description="FAD/NAD(P)-binding" evidence="1">
    <location>
        <begin position="7"/>
        <end position="119"/>
    </location>
</feature>
<organism evidence="2 3">
    <name type="scientific">Alkalihalobacterium chitinilyticum</name>
    <dbReference type="NCBI Taxonomy" id="2980103"/>
    <lineage>
        <taxon>Bacteria</taxon>
        <taxon>Bacillati</taxon>
        <taxon>Bacillota</taxon>
        <taxon>Bacilli</taxon>
        <taxon>Bacillales</taxon>
        <taxon>Bacillaceae</taxon>
        <taxon>Alkalihalobacterium</taxon>
    </lineage>
</organism>
<keyword evidence="3" id="KW-1185">Reference proteome</keyword>
<dbReference type="InterPro" id="IPR015904">
    <property type="entry name" value="Sulphide_quinone_reductase"/>
</dbReference>
<sequence>MTQKSFTVAIVGGGTAGITVAAQLARKMTPDEIVIIDPATHHYYQPLWTLVGGGIVSKEQSAREEKDLIPKGVHFIQEAVESFNLKKKTIKTDKNQEIAFQYLVVAPGLKLYWDQVKGLKEAIGQEGVVSNYAYDYVDYTWDAIRNFKGGRAIFTHPNTPVKCGGAPQKIMYLAEEFFEEVGVRNETEIIFNSANTAIFDVPKYRETLEKVLKEKKIKTNFKTNLIEIDHKVKKATFENIDTGEIQTYQYDIIHVTPPMGPHRFIKSSELADENGWVDVDPNTLQHRRFSFIFGLGDSANLPTSKTGAAIRKQAPTVVKNLLSLINGQPLNASYNGYTSCPIVTGRGKLILAEFDYNKEPKETFPFNQAKQRYSMYFLKKELLPRFYWHGMLKGRM</sequence>
<protein>
    <submittedName>
        <fullName evidence="2">NAD(P)/FAD-dependent oxidoreductase</fullName>
    </submittedName>
</protein>
<evidence type="ECO:0000313" key="2">
    <source>
        <dbReference type="EMBL" id="MDE5413427.1"/>
    </source>
</evidence>
<dbReference type="Pfam" id="PF07992">
    <property type="entry name" value="Pyr_redox_2"/>
    <property type="match status" value="1"/>
</dbReference>
<name>A0ABT5VFE6_9BACI</name>
<comment type="caution">
    <text evidence="2">The sequence shown here is derived from an EMBL/GenBank/DDBJ whole genome shotgun (WGS) entry which is preliminary data.</text>
</comment>
<dbReference type="EMBL" id="JAOTPO010000004">
    <property type="protein sequence ID" value="MDE5413427.1"/>
    <property type="molecule type" value="Genomic_DNA"/>
</dbReference>
<accession>A0ABT5VFE6</accession>
<evidence type="ECO:0000313" key="3">
    <source>
        <dbReference type="Proteomes" id="UP001148125"/>
    </source>
</evidence>
<dbReference type="PANTHER" id="PTHR10632">
    <property type="entry name" value="SULFIDE:QUINONE OXIDOREDUCTASE"/>
    <property type="match status" value="1"/>
</dbReference>
<dbReference type="SUPFAM" id="SSF51905">
    <property type="entry name" value="FAD/NAD(P)-binding domain"/>
    <property type="match status" value="2"/>
</dbReference>
<dbReference type="Gene3D" id="3.50.50.60">
    <property type="entry name" value="FAD/NAD(P)-binding domain"/>
    <property type="match status" value="2"/>
</dbReference>
<evidence type="ECO:0000259" key="1">
    <source>
        <dbReference type="Pfam" id="PF07992"/>
    </source>
</evidence>
<gene>
    <name evidence="2" type="ORF">N7Z68_08510</name>
</gene>
<dbReference type="RefSeq" id="WP_275118044.1">
    <property type="nucleotide sequence ID" value="NZ_JAOTPO010000004.1"/>
</dbReference>
<proteinExistence type="predicted"/>
<dbReference type="InterPro" id="IPR023753">
    <property type="entry name" value="FAD/NAD-binding_dom"/>
</dbReference>